<comment type="caution">
    <text evidence="1">The sequence shown here is derived from an EMBL/GenBank/DDBJ whole genome shotgun (WGS) entry which is preliminary data.</text>
</comment>
<keyword evidence="2" id="KW-1185">Reference proteome</keyword>
<proteinExistence type="predicted"/>
<gene>
    <name evidence="1" type="ORF">EV44_g3507</name>
</gene>
<sequence>MNQITNPANYDNDSMNQDIERTVTLNEDDNSLNKLNDAEKFDGIDELAQDITVDPPHCANPPRKIVKSISTHSTNDQIMENGNDDDVDELTLLITINDGPSTYKQARLSPDREKWQSAMQAEIDELEHQNGFEQQDHQI</sequence>
<reference evidence="1 2" key="1">
    <citation type="journal article" date="2014" name="BMC Genomics">
        <title>Adaptive genomic structural variation in the grape powdery mildew pathogen, Erysiphe necator.</title>
        <authorList>
            <person name="Jones L."/>
            <person name="Riaz S."/>
            <person name="Morales-Cruz A."/>
            <person name="Amrine K.C."/>
            <person name="McGuire B."/>
            <person name="Gubler W.D."/>
            <person name="Walker M.A."/>
            <person name="Cantu D."/>
        </authorList>
    </citation>
    <scope>NUCLEOTIDE SEQUENCE [LARGE SCALE GENOMIC DNA]</scope>
    <source>
        <strain evidence="2">c</strain>
    </source>
</reference>
<dbReference type="EMBL" id="JNVN01001831">
    <property type="protein sequence ID" value="KHJ32768.1"/>
    <property type="molecule type" value="Genomic_DNA"/>
</dbReference>
<dbReference type="Proteomes" id="UP000030854">
    <property type="component" value="Unassembled WGS sequence"/>
</dbReference>
<evidence type="ECO:0000313" key="1">
    <source>
        <dbReference type="EMBL" id="KHJ32768.1"/>
    </source>
</evidence>
<protein>
    <submittedName>
        <fullName evidence="1">Uncharacterized protein</fullName>
    </submittedName>
</protein>
<organism evidence="1 2">
    <name type="scientific">Uncinula necator</name>
    <name type="common">Grape powdery mildew</name>
    <dbReference type="NCBI Taxonomy" id="52586"/>
    <lineage>
        <taxon>Eukaryota</taxon>
        <taxon>Fungi</taxon>
        <taxon>Dikarya</taxon>
        <taxon>Ascomycota</taxon>
        <taxon>Pezizomycotina</taxon>
        <taxon>Leotiomycetes</taxon>
        <taxon>Erysiphales</taxon>
        <taxon>Erysiphaceae</taxon>
        <taxon>Erysiphe</taxon>
    </lineage>
</organism>
<name>A0A0B1P3C2_UNCNE</name>
<evidence type="ECO:0000313" key="2">
    <source>
        <dbReference type="Proteomes" id="UP000030854"/>
    </source>
</evidence>
<dbReference type="HOGENOM" id="CLU_1846597_0_0_1"/>
<accession>A0A0B1P3C2</accession>
<dbReference type="AlphaFoldDB" id="A0A0B1P3C2"/>